<dbReference type="Pfam" id="PF00672">
    <property type="entry name" value="HAMP"/>
    <property type="match status" value="1"/>
</dbReference>
<feature type="domain" description="HAMP" evidence="6">
    <location>
        <begin position="217"/>
        <end position="269"/>
    </location>
</feature>
<dbReference type="SMART" id="SM00283">
    <property type="entry name" value="MA"/>
    <property type="match status" value="1"/>
</dbReference>
<keyword evidence="4" id="KW-0812">Transmembrane</keyword>
<accession>E1R500</accession>
<dbReference type="InterPro" id="IPR004089">
    <property type="entry name" value="MCPsignal_dom"/>
</dbReference>
<feature type="transmembrane region" description="Helical" evidence="4">
    <location>
        <begin position="7"/>
        <end position="25"/>
    </location>
</feature>
<evidence type="ECO:0000256" key="3">
    <source>
        <dbReference type="PROSITE-ProRule" id="PRU00284"/>
    </source>
</evidence>
<dbReference type="GO" id="GO:0016020">
    <property type="term" value="C:membrane"/>
    <property type="evidence" value="ECO:0007669"/>
    <property type="project" value="InterPro"/>
</dbReference>
<protein>
    <submittedName>
        <fullName evidence="7">Methyl-accepting chemotaxis sensory transducer</fullName>
    </submittedName>
</protein>
<dbReference type="Gene3D" id="1.10.287.950">
    <property type="entry name" value="Methyl-accepting chemotaxis protein"/>
    <property type="match status" value="1"/>
</dbReference>
<dbReference type="InterPro" id="IPR003660">
    <property type="entry name" value="HAMP_dom"/>
</dbReference>
<keyword evidence="1 3" id="KW-0807">Transducer</keyword>
<comment type="similarity">
    <text evidence="2">Belongs to the methyl-accepting chemotaxis (MCP) protein family.</text>
</comment>
<dbReference type="GO" id="GO:0007165">
    <property type="term" value="P:signal transduction"/>
    <property type="evidence" value="ECO:0007669"/>
    <property type="project" value="UniProtKB-KW"/>
</dbReference>
<evidence type="ECO:0000256" key="4">
    <source>
        <dbReference type="SAM" id="Phobius"/>
    </source>
</evidence>
<dbReference type="PROSITE" id="PS50111">
    <property type="entry name" value="CHEMOTAXIS_TRANSDUC_2"/>
    <property type="match status" value="1"/>
</dbReference>
<dbReference type="Pfam" id="PF00015">
    <property type="entry name" value="MCPsignal"/>
    <property type="match status" value="1"/>
</dbReference>
<dbReference type="KEGG" id="ssm:Spirs_1408"/>
<dbReference type="SUPFAM" id="SSF58104">
    <property type="entry name" value="Methyl-accepting chemotaxis protein (MCP) signaling domain"/>
    <property type="match status" value="2"/>
</dbReference>
<dbReference type="AlphaFoldDB" id="E1R500"/>
<evidence type="ECO:0000256" key="2">
    <source>
        <dbReference type="ARBA" id="ARBA00029447"/>
    </source>
</evidence>
<organism evidence="7 8">
    <name type="scientific">Sediminispirochaeta smaragdinae (strain DSM 11293 / JCM 15392 / SEBR 4228)</name>
    <name type="common">Spirochaeta smaragdinae</name>
    <dbReference type="NCBI Taxonomy" id="573413"/>
    <lineage>
        <taxon>Bacteria</taxon>
        <taxon>Pseudomonadati</taxon>
        <taxon>Spirochaetota</taxon>
        <taxon>Spirochaetia</taxon>
        <taxon>Spirochaetales</taxon>
        <taxon>Spirochaetaceae</taxon>
        <taxon>Sediminispirochaeta</taxon>
    </lineage>
</organism>
<gene>
    <name evidence="7" type="ordered locus">Spirs_1408</name>
</gene>
<dbReference type="RefSeq" id="WP_013253999.1">
    <property type="nucleotide sequence ID" value="NC_014364.1"/>
</dbReference>
<dbReference type="OrthoDB" id="9808588at2"/>
<reference evidence="7 8" key="1">
    <citation type="journal article" date="2010" name="Stand. Genomic Sci.">
        <title>Complete genome sequence of Spirochaeta smaragdinae type strain (SEBR 4228).</title>
        <authorList>
            <person name="Mavromatis K."/>
            <person name="Yasawong M."/>
            <person name="Chertkov O."/>
            <person name="Lapidus A."/>
            <person name="Lucas S."/>
            <person name="Nolan M."/>
            <person name="Del Rio T.G."/>
            <person name="Tice H."/>
            <person name="Cheng J.F."/>
            <person name="Pitluck S."/>
            <person name="Liolios K."/>
            <person name="Ivanova N."/>
            <person name="Tapia R."/>
            <person name="Han C."/>
            <person name="Bruce D."/>
            <person name="Goodwin L."/>
            <person name="Pati A."/>
            <person name="Chen A."/>
            <person name="Palaniappan K."/>
            <person name="Land M."/>
            <person name="Hauser L."/>
            <person name="Chang Y.J."/>
            <person name="Jeffries C.D."/>
            <person name="Detter J.C."/>
            <person name="Rohde M."/>
            <person name="Brambilla E."/>
            <person name="Spring S."/>
            <person name="Goker M."/>
            <person name="Sikorski J."/>
            <person name="Woyke T."/>
            <person name="Bristow J."/>
            <person name="Eisen J.A."/>
            <person name="Markowitz V."/>
            <person name="Hugenholtz P."/>
            <person name="Klenk H.P."/>
            <person name="Kyrpides N.C."/>
        </authorList>
    </citation>
    <scope>NUCLEOTIDE SEQUENCE [LARGE SCALE GENOMIC DNA]</scope>
    <source>
        <strain evidence="8">DSM 11293 / JCM 15392 / SEBR 4228</strain>
    </source>
</reference>
<dbReference type="EMBL" id="CP002116">
    <property type="protein sequence ID" value="ADK80535.1"/>
    <property type="molecule type" value="Genomic_DNA"/>
</dbReference>
<keyword evidence="4" id="KW-1133">Transmembrane helix</keyword>
<dbReference type="PANTHER" id="PTHR32089:SF112">
    <property type="entry name" value="LYSOZYME-LIKE PROTEIN-RELATED"/>
    <property type="match status" value="1"/>
</dbReference>
<feature type="domain" description="Methyl-accepting transducer" evidence="5">
    <location>
        <begin position="316"/>
        <end position="538"/>
    </location>
</feature>
<dbReference type="CDD" id="cd06225">
    <property type="entry name" value="HAMP"/>
    <property type="match status" value="1"/>
</dbReference>
<evidence type="ECO:0000313" key="8">
    <source>
        <dbReference type="Proteomes" id="UP000002318"/>
    </source>
</evidence>
<keyword evidence="8" id="KW-1185">Reference proteome</keyword>
<evidence type="ECO:0000256" key="1">
    <source>
        <dbReference type="ARBA" id="ARBA00023224"/>
    </source>
</evidence>
<keyword evidence="4" id="KW-0472">Membrane</keyword>
<dbReference type="Gene3D" id="6.10.340.10">
    <property type="match status" value="1"/>
</dbReference>
<dbReference type="eggNOG" id="COG0840">
    <property type="taxonomic scope" value="Bacteria"/>
</dbReference>
<name>E1R500_SEDSS</name>
<dbReference type="PANTHER" id="PTHR32089">
    <property type="entry name" value="METHYL-ACCEPTING CHEMOTAXIS PROTEIN MCPB"/>
    <property type="match status" value="1"/>
</dbReference>
<proteinExistence type="inferred from homology"/>
<dbReference type="Proteomes" id="UP000002318">
    <property type="component" value="Chromosome"/>
</dbReference>
<evidence type="ECO:0000313" key="7">
    <source>
        <dbReference type="EMBL" id="ADK80535.1"/>
    </source>
</evidence>
<sequence length="635" mass="70324">MKIKTRLLILNALFIAGIIGTTFIVEYDQAQQADIRQTVETGINIKAELFRSNSMTKELLLTSNMKTGYKVFQDQYKQFEQLLDQFFRSDQFQKLVLSNAAGKRQAEAMTNIADYAKRKVGEVEEKLDALMTRYPAYFPGLYAAYQFYGDVDLNVASNEVTNLTIYLGDSFERTLTQLIDYLNQQAAAVQLRIRIISRSSIGLLLVVVLILSLGMIRKLRNQLEGLHKSMQILATGDFSRRLVVKGNDELAGLAKAMNLFIDEFSSVIDEVKDIAVESADLKSEVSSATNESAASVHQMSANISSMSQQIKDLVDNLSTSDNATRVITDGIRALAEKIEDQSSAVTQSSSSIEEMTASIENVTKIANQRQESSELLAEITTRGGEQVDETNKLVEESVADVKEILEVIEIINNVASQTNLLSMNAAIEAAHAGEAGRGFAVVAEEIRKLAESTNENSKRIRKTITTIADRINQVLEASNESRDSYQRIEKETRENSKAMAEIASTMKELSLGSNEIMNAMTSLSSTTQDIQENSEQISQNTVKVSTALSSITMIGDQVRDGIQEIESGAKDISTAMTHVNDLNEKSSNSIDQLHHQVERFKTACENEDDASELLEGEVERVCVYDDNEIEKPDSE</sequence>
<dbReference type="PROSITE" id="PS50885">
    <property type="entry name" value="HAMP"/>
    <property type="match status" value="1"/>
</dbReference>
<evidence type="ECO:0000259" key="6">
    <source>
        <dbReference type="PROSITE" id="PS50885"/>
    </source>
</evidence>
<evidence type="ECO:0000259" key="5">
    <source>
        <dbReference type="PROSITE" id="PS50111"/>
    </source>
</evidence>
<dbReference type="HOGENOM" id="CLU_000445_107_18_12"/>
<dbReference type="STRING" id="573413.Spirs_1408"/>